<keyword evidence="4" id="KW-1185">Reference proteome</keyword>
<proteinExistence type="predicted"/>
<evidence type="ECO:0000256" key="1">
    <source>
        <dbReference type="SAM" id="Coils"/>
    </source>
</evidence>
<keyword evidence="2" id="KW-0732">Signal</keyword>
<evidence type="ECO:0000256" key="2">
    <source>
        <dbReference type="SAM" id="SignalP"/>
    </source>
</evidence>
<protein>
    <submittedName>
        <fullName evidence="3">Uncharacterized protein</fullName>
    </submittedName>
</protein>
<feature type="chain" id="PRO_5044813518" evidence="2">
    <location>
        <begin position="22"/>
        <end position="716"/>
    </location>
</feature>
<dbReference type="EMBL" id="JALLPJ020001040">
    <property type="protein sequence ID" value="KAL3777508.1"/>
    <property type="molecule type" value="Genomic_DNA"/>
</dbReference>
<comment type="caution">
    <text evidence="3">The sequence shown here is derived from an EMBL/GenBank/DDBJ whole genome shotgun (WGS) entry which is preliminary data.</text>
</comment>
<feature type="signal peptide" evidence="2">
    <location>
        <begin position="1"/>
        <end position="21"/>
    </location>
</feature>
<keyword evidence="1" id="KW-0175">Coiled coil</keyword>
<organism evidence="3 4">
    <name type="scientific">Cyclotella atomus</name>
    <dbReference type="NCBI Taxonomy" id="382360"/>
    <lineage>
        <taxon>Eukaryota</taxon>
        <taxon>Sar</taxon>
        <taxon>Stramenopiles</taxon>
        <taxon>Ochrophyta</taxon>
        <taxon>Bacillariophyta</taxon>
        <taxon>Coscinodiscophyceae</taxon>
        <taxon>Thalassiosirophycidae</taxon>
        <taxon>Stephanodiscales</taxon>
        <taxon>Stephanodiscaceae</taxon>
        <taxon>Cyclotella</taxon>
    </lineage>
</organism>
<dbReference type="AlphaFoldDB" id="A0ABD3NNN8"/>
<evidence type="ECO:0000313" key="4">
    <source>
        <dbReference type="Proteomes" id="UP001530400"/>
    </source>
</evidence>
<accession>A0ABD3NNN8</accession>
<reference evidence="3 4" key="1">
    <citation type="submission" date="2024-10" db="EMBL/GenBank/DDBJ databases">
        <title>Updated reference genomes for cyclostephanoid diatoms.</title>
        <authorList>
            <person name="Roberts W.R."/>
            <person name="Alverson A.J."/>
        </authorList>
    </citation>
    <scope>NUCLEOTIDE SEQUENCE [LARGE SCALE GENOMIC DNA]</scope>
    <source>
        <strain evidence="3 4">AJA010-31</strain>
    </source>
</reference>
<dbReference type="Proteomes" id="UP001530400">
    <property type="component" value="Unassembled WGS sequence"/>
</dbReference>
<feature type="coiled-coil region" evidence="1">
    <location>
        <begin position="657"/>
        <end position="684"/>
    </location>
</feature>
<gene>
    <name evidence="3" type="ORF">ACHAWO_012784</name>
</gene>
<name>A0ABD3NNN8_9STRA</name>
<evidence type="ECO:0000313" key="3">
    <source>
        <dbReference type="EMBL" id="KAL3777508.1"/>
    </source>
</evidence>
<sequence>MTIKLNLGHALLTVHLLAINASTIISGSHRAQKLQPAFAWPSKIKRRTQLFQSRYDSSFYGKRGKGNSARDEAASMPQKLANLFGSTEQFVPLSLAGRCTKQKNGVALDILLLSDSSSSKLIKDAYNSQLQSENSRNRCISAIAIPLSPNSPTRLLSHAYASIPLSKTKMLILNSLLVNRDNGLFDNLPWASWTIEPERDAANNVVDEKYSMGKRVAYQRLMGTDWRGGLTTQLKELLEKKEDNDIFANVTDEEMMASLSKRILEVEVTDARAQVAEFEQQQQVVNGDELEWSDFMDSESEASNQQLLDEARFRLQMAESSLKDLNDKPKGPGSVRSTLMTILTSLNVEVKEAPYRGAIGYPPKRNDPGDLAKPYTSAYSLLTEIISEQLNAQVVACVLEQTSLFEGNLVLGGALVLQRKGGTKATTAGTYYSDAKNNVGNENSLYVAECYSDEAVGMAVEVGLPIHLEGEVWKRVIGTDVEIDSEEASNARNATALDRLPILRPLYDFCIAVEGEEVLSERDVNSVRLPMSTSASIFDKAIQMIQPSPDTSNAPVFSTYSPVGSLDEYDSLSDDDKARILLKLESFQGVLPRPRVARASTPSALDNLLLPLVDESVRRQFLIRDAEERNDVVTANALRAEMSPRQALLERAQAAREMGLKDEAERLENEAEMLKAMRADFTQDEGAYNRFLDRDDWYERETQARIARYKKSQGIE</sequence>